<dbReference type="GO" id="GO:0005524">
    <property type="term" value="F:ATP binding"/>
    <property type="evidence" value="ECO:0007669"/>
    <property type="project" value="UniProtKB-KW"/>
</dbReference>
<dbReference type="Gene3D" id="3.40.50.300">
    <property type="entry name" value="P-loop containing nucleotide triphosphate hydrolases"/>
    <property type="match status" value="1"/>
</dbReference>
<gene>
    <name evidence="2" type="ORF">IHE50_01605</name>
</gene>
<keyword evidence="2" id="KW-0547">Nucleotide-binding</keyword>
<dbReference type="EMBL" id="JADFAQ010000022">
    <property type="protein sequence ID" value="MBE5728093.1"/>
    <property type="molecule type" value="Genomic_DNA"/>
</dbReference>
<dbReference type="PANTHER" id="PTHR42990:SF1">
    <property type="entry name" value="AAA+ ATPASE DOMAIN-CONTAINING PROTEIN"/>
    <property type="match status" value="1"/>
</dbReference>
<dbReference type="SUPFAM" id="SSF52540">
    <property type="entry name" value="P-loop containing nucleoside triphosphate hydrolases"/>
    <property type="match status" value="1"/>
</dbReference>
<dbReference type="Pfam" id="PF13173">
    <property type="entry name" value="AAA_14"/>
    <property type="match status" value="1"/>
</dbReference>
<name>A0A8T3US72_9ARCH</name>
<feature type="domain" description="AAA" evidence="1">
    <location>
        <begin position="42"/>
        <end position="156"/>
    </location>
</feature>
<protein>
    <submittedName>
        <fullName evidence="2">ATP-binding protein</fullName>
    </submittedName>
</protein>
<keyword evidence="2" id="KW-0067">ATP-binding</keyword>
<evidence type="ECO:0000313" key="3">
    <source>
        <dbReference type="Proteomes" id="UP000763484"/>
    </source>
</evidence>
<dbReference type="InterPro" id="IPR036390">
    <property type="entry name" value="WH_DNA-bd_sf"/>
</dbReference>
<dbReference type="InterPro" id="IPR027417">
    <property type="entry name" value="P-loop_NTPase"/>
</dbReference>
<organism evidence="2 3">
    <name type="scientific">Candidatus Acidifodinimicrobium mancum</name>
    <dbReference type="NCBI Taxonomy" id="2898728"/>
    <lineage>
        <taxon>Archaea</taxon>
        <taxon>Candidatus Parvarchaeota</taxon>
        <taxon>Candidatus Acidifodinimicrobiaceae</taxon>
        <taxon>Candidatus Acidifodinimicrobium</taxon>
    </lineage>
</organism>
<evidence type="ECO:0000313" key="2">
    <source>
        <dbReference type="EMBL" id="MBE5728093.1"/>
    </source>
</evidence>
<dbReference type="Proteomes" id="UP000763484">
    <property type="component" value="Unassembled WGS sequence"/>
</dbReference>
<dbReference type="PANTHER" id="PTHR42990">
    <property type="entry name" value="ATPASE"/>
    <property type="match status" value="1"/>
</dbReference>
<dbReference type="SUPFAM" id="SSF46785">
    <property type="entry name" value="Winged helix' DNA-binding domain"/>
    <property type="match status" value="1"/>
</dbReference>
<sequence>MESQVFSKVIVESENKIKSIVGFKQHRYLYKELQKTNNDFYVGIYGLRGIGKTVLLLQLASSTKKSLYVSADAVYLSNYSIYDIAEEAANRGYKNLFIDEIHTRTNWTADLKTLFDEGRIHIVFTGSSAANVKRGADLSRRVIMHELLPPSLREFLNIKLNAGAEKVSIHALFNESTRENIAVKYTKWLTYWQDYYRYGGVLYDAKVSFPKPVMSAIERIINVDLASVRQIDSAIVNDVYKMLYKIAKSGPYEMSYNNLADYVGVSVKTVINLVKDLEKVGLLKLVYPYKGGFRKEPKLYFRLPFRSAINESLGLATDIGVAREEFFANNVSLSGYVKTERGTKTPDFIVDGKTIEVDGTGKTNYQKADFLAIDDTDFIGNKIPLALFGFLY</sequence>
<proteinExistence type="predicted"/>
<reference evidence="2 3" key="1">
    <citation type="submission" date="2020-09" db="EMBL/GenBank/DDBJ databases">
        <title>Genomic characterization of a novel Parvarchaeota family in acid mine drainage sediments.</title>
        <authorList>
            <person name="Luo Z.-H."/>
        </authorList>
    </citation>
    <scope>NUCLEOTIDE SEQUENCE [LARGE SCALE GENOMIC DNA]</scope>
    <source>
        <strain evidence="2">TL1-5_bins.178</strain>
    </source>
</reference>
<evidence type="ECO:0000259" key="1">
    <source>
        <dbReference type="Pfam" id="PF13173"/>
    </source>
</evidence>
<accession>A0A8T3US72</accession>
<dbReference type="InterPro" id="IPR041682">
    <property type="entry name" value="AAA_14"/>
</dbReference>
<dbReference type="AlphaFoldDB" id="A0A8T3US72"/>
<comment type="caution">
    <text evidence="2">The sequence shown here is derived from an EMBL/GenBank/DDBJ whole genome shotgun (WGS) entry which is preliminary data.</text>
</comment>